<protein>
    <submittedName>
        <fullName evidence="1">Maleate isomerase</fullName>
        <ecNumber evidence="1">5.2.1.1</ecNumber>
    </submittedName>
</protein>
<dbReference type="PANTHER" id="PTHR40267:SF1">
    <property type="entry name" value="BLR3294 PROTEIN"/>
    <property type="match status" value="1"/>
</dbReference>
<dbReference type="Pfam" id="PF17645">
    <property type="entry name" value="Amdase"/>
    <property type="match status" value="1"/>
</dbReference>
<dbReference type="PIRSF" id="PIRSF015736">
    <property type="entry name" value="MI"/>
    <property type="match status" value="1"/>
</dbReference>
<dbReference type="Gene3D" id="3.40.50.12500">
    <property type="match status" value="1"/>
</dbReference>
<organism evidence="1 2">
    <name type="scientific">Achromobacter deleyi</name>
    <dbReference type="NCBI Taxonomy" id="1353891"/>
    <lineage>
        <taxon>Bacteria</taxon>
        <taxon>Pseudomonadati</taxon>
        <taxon>Pseudomonadota</taxon>
        <taxon>Betaproteobacteria</taxon>
        <taxon>Burkholderiales</taxon>
        <taxon>Alcaligenaceae</taxon>
        <taxon>Achromobacter</taxon>
    </lineage>
</organism>
<sequence>MTTQTISSPQPQREYGRNGLIGILIPQANTVVEPELAALLPGGFTMLSSRLTGSRTDSRTRLTDYFGNLGHTLDSFDTAPLDAAGYACTGSSYLIDPELERRRLDALEVRHGYPVVTASQAIKSAFAHLGIRRIALVSPYPAWMTALCQAYWAAAGIVVADTAAIDLDTADTRAIYAITTPTVMAAVDALRWQDADAVLFSGTGMPTLPAIQRVAALTGKPVLSSNLCLAWELLRVTGNGQHLPPPDATQPLFGGWAERVPGQGGLSAHP</sequence>
<dbReference type="AlphaFoldDB" id="A0A6S7A2W9"/>
<name>A0A6S7A2W9_9BURK</name>
<dbReference type="InterPro" id="IPR053714">
    <property type="entry name" value="Iso_Racemase_Enz_sf"/>
</dbReference>
<accession>A0A6S7A2W9</accession>
<reference evidence="1 2" key="1">
    <citation type="submission" date="2020-04" db="EMBL/GenBank/DDBJ databases">
        <authorList>
            <person name="De Canck E."/>
        </authorList>
    </citation>
    <scope>NUCLEOTIDE SEQUENCE [LARGE SCALE GENOMIC DNA]</scope>
    <source>
        <strain evidence="1 2">LMG 3458</strain>
    </source>
</reference>
<dbReference type="InterPro" id="IPR026286">
    <property type="entry name" value="MaiA/AMDase"/>
</dbReference>
<evidence type="ECO:0000313" key="2">
    <source>
        <dbReference type="Proteomes" id="UP000494111"/>
    </source>
</evidence>
<dbReference type="Proteomes" id="UP000494111">
    <property type="component" value="Unassembled WGS sequence"/>
</dbReference>
<dbReference type="GO" id="GO:0050076">
    <property type="term" value="F:maleate isomerase activity"/>
    <property type="evidence" value="ECO:0007669"/>
    <property type="project" value="UniProtKB-EC"/>
</dbReference>
<proteinExistence type="predicted"/>
<dbReference type="EMBL" id="CADIJO010000009">
    <property type="protein sequence ID" value="CAB3708574.1"/>
    <property type="molecule type" value="Genomic_DNA"/>
</dbReference>
<evidence type="ECO:0000313" key="1">
    <source>
        <dbReference type="EMBL" id="CAB3708574.1"/>
    </source>
</evidence>
<dbReference type="RefSeq" id="WP_175192902.1">
    <property type="nucleotide sequence ID" value="NZ_CADIJO010000009.1"/>
</dbReference>
<keyword evidence="1" id="KW-0413">Isomerase</keyword>
<dbReference type="PANTHER" id="PTHR40267">
    <property type="entry name" value="BLR3294 PROTEIN"/>
    <property type="match status" value="1"/>
</dbReference>
<dbReference type="EC" id="5.2.1.1" evidence="1"/>
<gene>
    <name evidence="1" type="primary">maiA_1</name>
    <name evidence="1" type="ORF">LMG3458_03079</name>
</gene>